<accession>A0AAV2M5W5</accession>
<gene>
    <name evidence="2" type="ORF">KC01_LOCUS35614</name>
</gene>
<dbReference type="Proteomes" id="UP001497482">
    <property type="component" value="Chromosome 6"/>
</dbReference>
<protein>
    <submittedName>
        <fullName evidence="2">Uncharacterized protein</fullName>
    </submittedName>
</protein>
<dbReference type="AlphaFoldDB" id="A0AAV2M5W5"/>
<evidence type="ECO:0000313" key="3">
    <source>
        <dbReference type="Proteomes" id="UP001497482"/>
    </source>
</evidence>
<evidence type="ECO:0000256" key="1">
    <source>
        <dbReference type="SAM" id="MobiDB-lite"/>
    </source>
</evidence>
<feature type="region of interest" description="Disordered" evidence="1">
    <location>
        <begin position="27"/>
        <end position="95"/>
    </location>
</feature>
<keyword evidence="3" id="KW-1185">Reference proteome</keyword>
<organism evidence="2 3">
    <name type="scientific">Knipowitschia caucasica</name>
    <name type="common">Caucasian dwarf goby</name>
    <name type="synonym">Pomatoschistus caucasicus</name>
    <dbReference type="NCBI Taxonomy" id="637954"/>
    <lineage>
        <taxon>Eukaryota</taxon>
        <taxon>Metazoa</taxon>
        <taxon>Chordata</taxon>
        <taxon>Craniata</taxon>
        <taxon>Vertebrata</taxon>
        <taxon>Euteleostomi</taxon>
        <taxon>Actinopterygii</taxon>
        <taxon>Neopterygii</taxon>
        <taxon>Teleostei</taxon>
        <taxon>Neoteleostei</taxon>
        <taxon>Acanthomorphata</taxon>
        <taxon>Gobiaria</taxon>
        <taxon>Gobiiformes</taxon>
        <taxon>Gobioidei</taxon>
        <taxon>Gobiidae</taxon>
        <taxon>Gobiinae</taxon>
        <taxon>Knipowitschia</taxon>
    </lineage>
</organism>
<reference evidence="2 3" key="1">
    <citation type="submission" date="2024-04" db="EMBL/GenBank/DDBJ databases">
        <authorList>
            <person name="Waldvogel A.-M."/>
            <person name="Schoenle A."/>
        </authorList>
    </citation>
    <scope>NUCLEOTIDE SEQUENCE [LARGE SCALE GENOMIC DNA]</scope>
</reference>
<name>A0AAV2M5W5_KNICA</name>
<evidence type="ECO:0000313" key="2">
    <source>
        <dbReference type="EMBL" id="CAL1608742.1"/>
    </source>
</evidence>
<dbReference type="EMBL" id="OZ035828">
    <property type="protein sequence ID" value="CAL1608742.1"/>
    <property type="molecule type" value="Genomic_DNA"/>
</dbReference>
<sequence length="95" mass="10722">MVRRPMSRPHQDELPCLDNWFLSHPSVRHHSQDAPLPEGSWGQDRVSKGAHVPPTESSTGPMEALCLRQEQTGADSTRDAYQQRSGLEDCERERG</sequence>
<feature type="compositionally biased region" description="Polar residues" evidence="1">
    <location>
        <begin position="69"/>
        <end position="85"/>
    </location>
</feature>
<proteinExistence type="predicted"/>
<feature type="compositionally biased region" description="Basic and acidic residues" evidence="1">
    <location>
        <begin position="86"/>
        <end position="95"/>
    </location>
</feature>